<evidence type="ECO:0000313" key="3">
    <source>
        <dbReference type="EMBL" id="KGN97346.1"/>
    </source>
</evidence>
<dbReference type="EMBL" id="JQZW01000013">
    <property type="protein sequence ID" value="KGN97346.1"/>
    <property type="molecule type" value="Genomic_DNA"/>
</dbReference>
<name>A0A0A2G285_9PORP</name>
<protein>
    <submittedName>
        <fullName evidence="3">Xaa-Pro dipeptidase</fullName>
    </submittedName>
</protein>
<dbReference type="PANTHER" id="PTHR16301">
    <property type="entry name" value="IMPACT-RELATED"/>
    <property type="match status" value="1"/>
</dbReference>
<dbReference type="InterPro" id="IPR001498">
    <property type="entry name" value="Impact_N"/>
</dbReference>
<evidence type="ECO:0000313" key="4">
    <source>
        <dbReference type="Proteomes" id="UP000030134"/>
    </source>
</evidence>
<dbReference type="AlphaFoldDB" id="A0A0A2G285"/>
<dbReference type="SUPFAM" id="SSF54211">
    <property type="entry name" value="Ribosomal protein S5 domain 2-like"/>
    <property type="match status" value="1"/>
</dbReference>
<sequence length="203" mass="22576">MSSFDSYTTIKKECQQQYNIQRSRFIALAYPVKSAEEAMNFVALLRKEYFDATHVCWAYAIGVERAESRHNDDGEPSGTAGRPIYGQIVSADLSNVLVAVVRYFGGVKLGTGGLIEAYREGAKLVLESAEREEVLLHDNICIQFNPSLTGEIMHRIKQHEATVTGQDFIEGQSVIYCSLRKSGSQRLIETINAIYGAEASLKE</sequence>
<dbReference type="GO" id="GO:0006446">
    <property type="term" value="P:regulation of translational initiation"/>
    <property type="evidence" value="ECO:0007669"/>
    <property type="project" value="TreeGrafter"/>
</dbReference>
<dbReference type="Pfam" id="PF01205">
    <property type="entry name" value="Impact_N"/>
    <property type="match status" value="1"/>
</dbReference>
<keyword evidence="4" id="KW-1185">Reference proteome</keyword>
<accession>A0A0A2G285</accession>
<proteinExistence type="inferred from homology"/>
<gene>
    <name evidence="3" type="ORF">HQ36_07225</name>
</gene>
<dbReference type="GO" id="GO:0005737">
    <property type="term" value="C:cytoplasm"/>
    <property type="evidence" value="ECO:0007669"/>
    <property type="project" value="TreeGrafter"/>
</dbReference>
<comment type="caution">
    <text evidence="3">The sequence shown here is derived from an EMBL/GenBank/DDBJ whole genome shotgun (WGS) entry which is preliminary data.</text>
</comment>
<dbReference type="InterPro" id="IPR020568">
    <property type="entry name" value="Ribosomal_Su5_D2-typ_SF"/>
</dbReference>
<dbReference type="PANTHER" id="PTHR16301:SF20">
    <property type="entry name" value="IMPACT FAMILY MEMBER YIGZ"/>
    <property type="match status" value="1"/>
</dbReference>
<evidence type="ECO:0000259" key="2">
    <source>
        <dbReference type="Pfam" id="PF01205"/>
    </source>
</evidence>
<evidence type="ECO:0000256" key="1">
    <source>
        <dbReference type="ARBA" id="ARBA00007665"/>
    </source>
</evidence>
<dbReference type="InterPro" id="IPR036956">
    <property type="entry name" value="Impact_N_sf"/>
</dbReference>
<organism evidence="3 4">
    <name type="scientific">Porphyromonas gingivicanis</name>
    <dbReference type="NCBI Taxonomy" id="266762"/>
    <lineage>
        <taxon>Bacteria</taxon>
        <taxon>Pseudomonadati</taxon>
        <taxon>Bacteroidota</taxon>
        <taxon>Bacteroidia</taxon>
        <taxon>Bacteroidales</taxon>
        <taxon>Porphyromonadaceae</taxon>
        <taxon>Porphyromonas</taxon>
    </lineage>
</organism>
<dbReference type="OrthoDB" id="9813771at2"/>
<reference evidence="3 4" key="1">
    <citation type="submission" date="2014-08" db="EMBL/GenBank/DDBJ databases">
        <title>Porphyromonas gingivicanis strain:COT-022_OH1391 Genome sequencing.</title>
        <authorList>
            <person name="Wallis C."/>
            <person name="Deusch O."/>
            <person name="O'Flynn C."/>
            <person name="Davis I."/>
            <person name="Jospin G."/>
            <person name="Darling A.E."/>
            <person name="Coil D.A."/>
            <person name="Alexiev A."/>
            <person name="Horsfall A."/>
            <person name="Kirkwood N."/>
            <person name="Harris S."/>
            <person name="Eisen J.A."/>
        </authorList>
    </citation>
    <scope>NUCLEOTIDE SEQUENCE [LARGE SCALE GENOMIC DNA]</scope>
    <source>
        <strain evidence="4">COT-022 OH1391</strain>
    </source>
</reference>
<dbReference type="STRING" id="266762.HQ36_07225"/>
<dbReference type="InterPro" id="IPR023582">
    <property type="entry name" value="Impact"/>
</dbReference>
<feature type="domain" description="Impact N-terminal" evidence="2">
    <location>
        <begin position="22"/>
        <end position="125"/>
    </location>
</feature>
<comment type="similarity">
    <text evidence="1">Belongs to the IMPACT family.</text>
</comment>
<dbReference type="Gene3D" id="3.30.230.30">
    <property type="entry name" value="Impact, N-terminal domain"/>
    <property type="match status" value="1"/>
</dbReference>
<dbReference type="eggNOG" id="COG1739">
    <property type="taxonomic scope" value="Bacteria"/>
</dbReference>
<dbReference type="Proteomes" id="UP000030134">
    <property type="component" value="Unassembled WGS sequence"/>
</dbReference>